<evidence type="ECO:0000256" key="1">
    <source>
        <dbReference type="ARBA" id="ARBA00004948"/>
    </source>
</evidence>
<dbReference type="PANTHER" id="PTHR20857">
    <property type="entry name" value="THIAMINE-PHOSPHATE PYROPHOSPHORYLASE"/>
    <property type="match status" value="1"/>
</dbReference>
<dbReference type="PANTHER" id="PTHR20857:SF15">
    <property type="entry name" value="THIAMINE-PHOSPHATE SYNTHASE"/>
    <property type="match status" value="1"/>
</dbReference>
<protein>
    <submittedName>
        <fullName evidence="4">Thiamine phosphate synthase</fullName>
    </submittedName>
</protein>
<dbReference type="SUPFAM" id="SSF51391">
    <property type="entry name" value="Thiamin phosphate synthase"/>
    <property type="match status" value="1"/>
</dbReference>
<accession>A0ABT4LIA1</accession>
<keyword evidence="5" id="KW-1185">Reference proteome</keyword>
<evidence type="ECO:0000256" key="2">
    <source>
        <dbReference type="ARBA" id="ARBA00022977"/>
    </source>
</evidence>
<keyword evidence="2" id="KW-0784">Thiamine biosynthesis</keyword>
<dbReference type="Proteomes" id="UP001069802">
    <property type="component" value="Unassembled WGS sequence"/>
</dbReference>
<dbReference type="RefSeq" id="WP_269423003.1">
    <property type="nucleotide sequence ID" value="NZ_JAPWGY010000002.1"/>
</dbReference>
<gene>
    <name evidence="4" type="ORF">O4H49_08570</name>
</gene>
<reference evidence="4" key="1">
    <citation type="submission" date="2022-12" db="EMBL/GenBank/DDBJ databases">
        <title>Bacterial isolates from different developmental stages of Nematostella vectensis.</title>
        <authorList>
            <person name="Fraune S."/>
        </authorList>
    </citation>
    <scope>NUCLEOTIDE SEQUENCE</scope>
    <source>
        <strain evidence="4">G21630-S1</strain>
    </source>
</reference>
<dbReference type="EMBL" id="JAPWGY010000002">
    <property type="protein sequence ID" value="MCZ4280826.1"/>
    <property type="molecule type" value="Genomic_DNA"/>
</dbReference>
<evidence type="ECO:0000259" key="3">
    <source>
        <dbReference type="Pfam" id="PF02581"/>
    </source>
</evidence>
<organism evidence="4 5">
    <name type="scientific">Kiloniella laminariae</name>
    <dbReference type="NCBI Taxonomy" id="454162"/>
    <lineage>
        <taxon>Bacteria</taxon>
        <taxon>Pseudomonadati</taxon>
        <taxon>Pseudomonadota</taxon>
        <taxon>Alphaproteobacteria</taxon>
        <taxon>Rhodospirillales</taxon>
        <taxon>Kiloniellaceae</taxon>
        <taxon>Kiloniella</taxon>
    </lineage>
</organism>
<sequence length="217" mass="23375">MNSELYLLTPPELLTGELAFESFLPSFNEALGGGKISCILLSGTASSPDLLEDIATRLCPLAQQRDIAFLLEDDYETALRLGCDGVHLNSTAAYKKARQHLGSESIVGVDCGVSRHDALLAGEAGADYIAFNNRRPLPEIDDPEVREFEENGPRGLDLLTWWQTMMTPPCISLDDVSLDLARDHAEAGADFVAVQGAVWNHPAGPAKAIAELNEAIA</sequence>
<dbReference type="InterPro" id="IPR013785">
    <property type="entry name" value="Aldolase_TIM"/>
</dbReference>
<dbReference type="Pfam" id="PF02581">
    <property type="entry name" value="TMP-TENI"/>
    <property type="match status" value="1"/>
</dbReference>
<dbReference type="InterPro" id="IPR022998">
    <property type="entry name" value="ThiamineP_synth_TenI"/>
</dbReference>
<dbReference type="Gene3D" id="3.20.20.70">
    <property type="entry name" value="Aldolase class I"/>
    <property type="match status" value="1"/>
</dbReference>
<feature type="domain" description="Thiamine phosphate synthase/TenI" evidence="3">
    <location>
        <begin position="6"/>
        <end position="197"/>
    </location>
</feature>
<dbReference type="InterPro" id="IPR036206">
    <property type="entry name" value="ThiamineP_synth_sf"/>
</dbReference>
<evidence type="ECO:0000313" key="5">
    <source>
        <dbReference type="Proteomes" id="UP001069802"/>
    </source>
</evidence>
<dbReference type="CDD" id="cd00564">
    <property type="entry name" value="TMP_TenI"/>
    <property type="match status" value="1"/>
</dbReference>
<name>A0ABT4LIA1_9PROT</name>
<comment type="pathway">
    <text evidence="1">Cofactor biosynthesis; thiamine diphosphate biosynthesis.</text>
</comment>
<evidence type="ECO:0000313" key="4">
    <source>
        <dbReference type="EMBL" id="MCZ4280826.1"/>
    </source>
</evidence>
<proteinExistence type="predicted"/>
<comment type="caution">
    <text evidence="4">The sequence shown here is derived from an EMBL/GenBank/DDBJ whole genome shotgun (WGS) entry which is preliminary data.</text>
</comment>